<sequence length="194" mass="21734">MINNYLTTQTVSKKSMPILLVVIGLLLNWLTVFSPLLTAAPSKLNPPKGILAMPGKTAPTFTLKDMEGKSFDSNSLKGHWSFIHFWASWCGPCRKELPAIEKLITTFKKSKLKIVLINTAETEDTVFNFFGKLGVDIDTLLDTDGKVTEQWKPRGLPTTVLVDPQGKIRYLVIGGRPWDKAVYQNFLRALLKVK</sequence>
<dbReference type="Gene3D" id="3.40.30.10">
    <property type="entry name" value="Glutaredoxin"/>
    <property type="match status" value="1"/>
</dbReference>
<gene>
    <name evidence="2" type="ORF">MNBD_GAMMA12-318</name>
</gene>
<dbReference type="AlphaFoldDB" id="A0A3B0YQW1"/>
<dbReference type="InterPro" id="IPR000866">
    <property type="entry name" value="AhpC/TSA"/>
</dbReference>
<dbReference type="GO" id="GO:0016491">
    <property type="term" value="F:oxidoreductase activity"/>
    <property type="evidence" value="ECO:0007669"/>
    <property type="project" value="InterPro"/>
</dbReference>
<proteinExistence type="predicted"/>
<feature type="domain" description="Thioredoxin" evidence="1">
    <location>
        <begin position="52"/>
        <end position="192"/>
    </location>
</feature>
<evidence type="ECO:0000313" key="2">
    <source>
        <dbReference type="EMBL" id="VAW70846.1"/>
    </source>
</evidence>
<accession>A0A3B0YQW1</accession>
<evidence type="ECO:0000259" key="1">
    <source>
        <dbReference type="PROSITE" id="PS51352"/>
    </source>
</evidence>
<organism evidence="2">
    <name type="scientific">hydrothermal vent metagenome</name>
    <dbReference type="NCBI Taxonomy" id="652676"/>
    <lineage>
        <taxon>unclassified sequences</taxon>
        <taxon>metagenomes</taxon>
        <taxon>ecological metagenomes</taxon>
    </lineage>
</organism>
<dbReference type="GO" id="GO:0016209">
    <property type="term" value="F:antioxidant activity"/>
    <property type="evidence" value="ECO:0007669"/>
    <property type="project" value="InterPro"/>
</dbReference>
<dbReference type="EMBL" id="UOFL01000003">
    <property type="protein sequence ID" value="VAW70846.1"/>
    <property type="molecule type" value="Genomic_DNA"/>
</dbReference>
<dbReference type="PANTHER" id="PTHR42852">
    <property type="entry name" value="THIOL:DISULFIDE INTERCHANGE PROTEIN DSBE"/>
    <property type="match status" value="1"/>
</dbReference>
<dbReference type="PROSITE" id="PS00194">
    <property type="entry name" value="THIOREDOXIN_1"/>
    <property type="match status" value="1"/>
</dbReference>
<dbReference type="Pfam" id="PF00578">
    <property type="entry name" value="AhpC-TSA"/>
    <property type="match status" value="1"/>
</dbReference>
<dbReference type="InterPro" id="IPR036249">
    <property type="entry name" value="Thioredoxin-like_sf"/>
</dbReference>
<protein>
    <recommendedName>
        <fullName evidence="1">Thioredoxin domain-containing protein</fullName>
    </recommendedName>
</protein>
<dbReference type="InterPro" id="IPR013766">
    <property type="entry name" value="Thioredoxin_domain"/>
</dbReference>
<dbReference type="InterPro" id="IPR017937">
    <property type="entry name" value="Thioredoxin_CS"/>
</dbReference>
<dbReference type="InterPro" id="IPR050553">
    <property type="entry name" value="Thioredoxin_ResA/DsbE_sf"/>
</dbReference>
<dbReference type="SUPFAM" id="SSF52833">
    <property type="entry name" value="Thioredoxin-like"/>
    <property type="match status" value="1"/>
</dbReference>
<dbReference type="PANTHER" id="PTHR42852:SF13">
    <property type="entry name" value="PROTEIN DIPZ"/>
    <property type="match status" value="1"/>
</dbReference>
<dbReference type="CDD" id="cd02966">
    <property type="entry name" value="TlpA_like_family"/>
    <property type="match status" value="1"/>
</dbReference>
<name>A0A3B0YQW1_9ZZZZ</name>
<dbReference type="PROSITE" id="PS51352">
    <property type="entry name" value="THIOREDOXIN_2"/>
    <property type="match status" value="1"/>
</dbReference>
<reference evidence="2" key="1">
    <citation type="submission" date="2018-06" db="EMBL/GenBank/DDBJ databases">
        <authorList>
            <person name="Zhirakovskaya E."/>
        </authorList>
    </citation>
    <scope>NUCLEOTIDE SEQUENCE</scope>
</reference>